<accession>A0A022R5T0</accession>
<feature type="domain" description="FLZ-type" evidence="5">
    <location>
        <begin position="53"/>
        <end position="96"/>
    </location>
</feature>
<dbReference type="InterPro" id="IPR007650">
    <property type="entry name" value="Zf-FLZ_dom"/>
</dbReference>
<feature type="zinc finger region" description="FLZ-type" evidence="4">
    <location>
        <begin position="53"/>
        <end position="96"/>
    </location>
</feature>
<feature type="non-terminal residue" evidence="6">
    <location>
        <position position="1"/>
    </location>
</feature>
<dbReference type="Proteomes" id="UP000030748">
    <property type="component" value="Unassembled WGS sequence"/>
</dbReference>
<proteinExistence type="inferred from homology"/>
<keyword evidence="3" id="KW-0862">Zinc</keyword>
<reference evidence="6 7" key="1">
    <citation type="journal article" date="2013" name="Proc. Natl. Acad. Sci. U.S.A.">
        <title>Fine-scale variation in meiotic recombination in Mimulus inferred from population shotgun sequencing.</title>
        <authorList>
            <person name="Hellsten U."/>
            <person name="Wright K.M."/>
            <person name="Jenkins J."/>
            <person name="Shu S."/>
            <person name="Yuan Y."/>
            <person name="Wessler S.R."/>
            <person name="Schmutz J."/>
            <person name="Willis J.H."/>
            <person name="Rokhsar D.S."/>
        </authorList>
    </citation>
    <scope>NUCLEOTIDE SEQUENCE [LARGE SCALE GENOMIC DNA]</scope>
    <source>
        <strain evidence="7">cv. DUN x IM62</strain>
    </source>
</reference>
<evidence type="ECO:0000256" key="4">
    <source>
        <dbReference type="PROSITE-ProRule" id="PRU01131"/>
    </source>
</evidence>
<keyword evidence="2" id="KW-0479">Metal-binding</keyword>
<dbReference type="AlphaFoldDB" id="A0A022R5T0"/>
<name>A0A022R5T0_ERYGU</name>
<evidence type="ECO:0000259" key="5">
    <source>
        <dbReference type="PROSITE" id="PS51795"/>
    </source>
</evidence>
<evidence type="ECO:0000256" key="1">
    <source>
        <dbReference type="ARBA" id="ARBA00009374"/>
    </source>
</evidence>
<organism evidence="6 7">
    <name type="scientific">Erythranthe guttata</name>
    <name type="common">Yellow monkey flower</name>
    <name type="synonym">Mimulus guttatus</name>
    <dbReference type="NCBI Taxonomy" id="4155"/>
    <lineage>
        <taxon>Eukaryota</taxon>
        <taxon>Viridiplantae</taxon>
        <taxon>Streptophyta</taxon>
        <taxon>Embryophyta</taxon>
        <taxon>Tracheophyta</taxon>
        <taxon>Spermatophyta</taxon>
        <taxon>Magnoliopsida</taxon>
        <taxon>eudicotyledons</taxon>
        <taxon>Gunneridae</taxon>
        <taxon>Pentapetalae</taxon>
        <taxon>asterids</taxon>
        <taxon>lamiids</taxon>
        <taxon>Lamiales</taxon>
        <taxon>Phrymaceae</taxon>
        <taxon>Erythranthe</taxon>
    </lineage>
</organism>
<dbReference type="PROSITE" id="PS51795">
    <property type="entry name" value="ZF_FLZ"/>
    <property type="match status" value="1"/>
</dbReference>
<dbReference type="InterPro" id="IPR044533">
    <property type="entry name" value="FLZ1/2/3"/>
</dbReference>
<evidence type="ECO:0000313" key="7">
    <source>
        <dbReference type="Proteomes" id="UP000030748"/>
    </source>
</evidence>
<comment type="similarity">
    <text evidence="1">Belongs to the FLZ family.</text>
</comment>
<dbReference type="EMBL" id="KI630626">
    <property type="protein sequence ID" value="EYU35349.1"/>
    <property type="molecule type" value="Genomic_DNA"/>
</dbReference>
<sequence length="98" mass="11187">LKVAFSLSEKLNFVRKTNSSSVRFSPKCGGIFSGFISNVIALLRLRIRRLLIPFSGCCSLCRRPLSQNSDIMYRGDTSFCNQDGRQEQIEIAKRVRRK</sequence>
<dbReference type="GO" id="GO:0008270">
    <property type="term" value="F:zinc ion binding"/>
    <property type="evidence" value="ECO:0007669"/>
    <property type="project" value="UniProtKB-KW"/>
</dbReference>
<dbReference type="PANTHER" id="PTHR46057">
    <property type="entry name" value="FCS-LIKE ZINC FINGER 1-RELATED"/>
    <property type="match status" value="1"/>
</dbReference>
<keyword evidence="7" id="KW-1185">Reference proteome</keyword>
<keyword evidence="3" id="KW-0863">Zinc-finger</keyword>
<gene>
    <name evidence="6" type="ORF">MIMGU_mgv11b020320mg</name>
</gene>
<evidence type="ECO:0000313" key="6">
    <source>
        <dbReference type="EMBL" id="EYU35349.1"/>
    </source>
</evidence>
<dbReference type="Pfam" id="PF04570">
    <property type="entry name" value="zf-FLZ"/>
    <property type="match status" value="1"/>
</dbReference>
<dbReference type="PANTHER" id="PTHR46057:SF13">
    <property type="entry name" value="FLZ-TYPE DOMAIN-CONTAINING PROTEIN"/>
    <property type="match status" value="1"/>
</dbReference>
<protein>
    <recommendedName>
        <fullName evidence="5">FLZ-type domain-containing protein</fullName>
    </recommendedName>
</protein>
<evidence type="ECO:0000256" key="3">
    <source>
        <dbReference type="ARBA" id="ARBA00022771"/>
    </source>
</evidence>
<evidence type="ECO:0000256" key="2">
    <source>
        <dbReference type="ARBA" id="ARBA00022723"/>
    </source>
</evidence>